<feature type="non-terminal residue" evidence="2">
    <location>
        <position position="1"/>
    </location>
</feature>
<dbReference type="PhylomeDB" id="E9HUV0"/>
<accession>E9HUV0</accession>
<feature type="compositionally biased region" description="Low complexity" evidence="1">
    <location>
        <begin position="202"/>
        <end position="212"/>
    </location>
</feature>
<proteinExistence type="predicted"/>
<dbReference type="InParanoid" id="E9HUV0"/>
<dbReference type="Proteomes" id="UP000000305">
    <property type="component" value="Unassembled WGS sequence"/>
</dbReference>
<feature type="compositionally biased region" description="Polar residues" evidence="1">
    <location>
        <begin position="167"/>
        <end position="182"/>
    </location>
</feature>
<dbReference type="EMBL" id="GL732825">
    <property type="protein sequence ID" value="EFX64480.1"/>
    <property type="molecule type" value="Genomic_DNA"/>
</dbReference>
<dbReference type="AlphaFoldDB" id="E9HUV0"/>
<evidence type="ECO:0000256" key="1">
    <source>
        <dbReference type="SAM" id="MobiDB-lite"/>
    </source>
</evidence>
<dbReference type="eggNOG" id="KOG1901">
    <property type="taxonomic scope" value="Eukaryota"/>
</dbReference>
<name>E9HUV0_DAPPU</name>
<organism evidence="2 3">
    <name type="scientific">Daphnia pulex</name>
    <name type="common">Water flea</name>
    <dbReference type="NCBI Taxonomy" id="6669"/>
    <lineage>
        <taxon>Eukaryota</taxon>
        <taxon>Metazoa</taxon>
        <taxon>Ecdysozoa</taxon>
        <taxon>Arthropoda</taxon>
        <taxon>Crustacea</taxon>
        <taxon>Branchiopoda</taxon>
        <taxon>Diplostraca</taxon>
        <taxon>Cladocera</taxon>
        <taxon>Anomopoda</taxon>
        <taxon>Daphniidae</taxon>
        <taxon>Daphnia</taxon>
    </lineage>
</organism>
<dbReference type="OrthoDB" id="306690at2759"/>
<dbReference type="STRING" id="6669.E9HUV0"/>
<keyword evidence="3" id="KW-1185">Reference proteome</keyword>
<dbReference type="KEGG" id="dpx:DAPPUDRAFT_334145"/>
<feature type="region of interest" description="Disordered" evidence="1">
    <location>
        <begin position="1"/>
        <end position="36"/>
    </location>
</feature>
<protein>
    <recommendedName>
        <fullName evidence="4">YTH domain-containing protein</fullName>
    </recommendedName>
</protein>
<evidence type="ECO:0000313" key="3">
    <source>
        <dbReference type="Proteomes" id="UP000000305"/>
    </source>
</evidence>
<evidence type="ECO:0000313" key="2">
    <source>
        <dbReference type="EMBL" id="EFX64480.1"/>
    </source>
</evidence>
<sequence>MSTGVSDQRMRGQGSQQQVNGPNKDQLNDHEDFSSWRNQSIQNSYVSPTVATTDHYLSSYYGPSFSYQLDHGAWSSNSATGTGDMPFLGGYGAPSHQAQHLHQQDPYGIDGMFGPSGSFSNFGGQPAFGGGYGVGAEYSTWDRKAAHYDDYYQTGRTADHQAAYASSAPSTGRQEESSSSPGVKQVEQVMQGLSLETAKPVQQELQQQQSQQPKKLTWASIASQPAKPQLTTKKKSMVPPPMVTPRTPSLDIGTWENKNGGGVNPPSSASSASLQHQAPAIPSTVQPTPVSTVQQPVSVPSKS</sequence>
<dbReference type="OMA" id="HEDFSSW"/>
<gene>
    <name evidence="2" type="ORF">DAPPUDRAFT_334145</name>
</gene>
<feature type="region of interest" description="Disordered" evidence="1">
    <location>
        <begin position="160"/>
        <end position="303"/>
    </location>
</feature>
<reference evidence="2 3" key="1">
    <citation type="journal article" date="2011" name="Science">
        <title>The ecoresponsive genome of Daphnia pulex.</title>
        <authorList>
            <person name="Colbourne J.K."/>
            <person name="Pfrender M.E."/>
            <person name="Gilbert D."/>
            <person name="Thomas W.K."/>
            <person name="Tucker A."/>
            <person name="Oakley T.H."/>
            <person name="Tokishita S."/>
            <person name="Aerts A."/>
            <person name="Arnold G.J."/>
            <person name="Basu M.K."/>
            <person name="Bauer D.J."/>
            <person name="Caceres C.E."/>
            <person name="Carmel L."/>
            <person name="Casola C."/>
            <person name="Choi J.H."/>
            <person name="Detter J.C."/>
            <person name="Dong Q."/>
            <person name="Dusheyko S."/>
            <person name="Eads B.D."/>
            <person name="Frohlich T."/>
            <person name="Geiler-Samerotte K.A."/>
            <person name="Gerlach D."/>
            <person name="Hatcher P."/>
            <person name="Jogdeo S."/>
            <person name="Krijgsveld J."/>
            <person name="Kriventseva E.V."/>
            <person name="Kultz D."/>
            <person name="Laforsch C."/>
            <person name="Lindquist E."/>
            <person name="Lopez J."/>
            <person name="Manak J.R."/>
            <person name="Muller J."/>
            <person name="Pangilinan J."/>
            <person name="Patwardhan R.P."/>
            <person name="Pitluck S."/>
            <person name="Pritham E.J."/>
            <person name="Rechtsteiner A."/>
            <person name="Rho M."/>
            <person name="Rogozin I.B."/>
            <person name="Sakarya O."/>
            <person name="Salamov A."/>
            <person name="Schaack S."/>
            <person name="Shapiro H."/>
            <person name="Shiga Y."/>
            <person name="Skalitzky C."/>
            <person name="Smith Z."/>
            <person name="Souvorov A."/>
            <person name="Sung W."/>
            <person name="Tang Z."/>
            <person name="Tsuchiya D."/>
            <person name="Tu H."/>
            <person name="Vos H."/>
            <person name="Wang M."/>
            <person name="Wolf Y.I."/>
            <person name="Yamagata H."/>
            <person name="Yamada T."/>
            <person name="Ye Y."/>
            <person name="Shaw J.R."/>
            <person name="Andrews J."/>
            <person name="Crease T.J."/>
            <person name="Tang H."/>
            <person name="Lucas S.M."/>
            <person name="Robertson H.M."/>
            <person name="Bork P."/>
            <person name="Koonin E.V."/>
            <person name="Zdobnov E.M."/>
            <person name="Grigoriev I.V."/>
            <person name="Lynch M."/>
            <person name="Boore J.L."/>
        </authorList>
    </citation>
    <scope>NUCLEOTIDE SEQUENCE [LARGE SCALE GENOMIC DNA]</scope>
</reference>
<feature type="compositionally biased region" description="Low complexity" evidence="1">
    <location>
        <begin position="282"/>
        <end position="303"/>
    </location>
</feature>
<dbReference type="HOGENOM" id="CLU_920001_0_0_1"/>
<feature type="compositionally biased region" description="Polar residues" evidence="1">
    <location>
        <begin position="13"/>
        <end position="25"/>
    </location>
</feature>
<evidence type="ECO:0008006" key="4">
    <source>
        <dbReference type="Google" id="ProtNLM"/>
    </source>
</evidence>